<dbReference type="InterPro" id="IPR002937">
    <property type="entry name" value="Amino_oxidase"/>
</dbReference>
<dbReference type="FunCoup" id="G0MIW7">
    <property type="interactions" value="3000"/>
</dbReference>
<dbReference type="Pfam" id="PF01593">
    <property type="entry name" value="Amino_oxidase"/>
    <property type="match status" value="1"/>
</dbReference>
<dbReference type="OrthoDB" id="9982100at2759"/>
<dbReference type="GO" id="GO:0006355">
    <property type="term" value="P:regulation of DNA-templated transcription"/>
    <property type="evidence" value="ECO:0007669"/>
    <property type="project" value="InterPro"/>
</dbReference>
<gene>
    <name evidence="7" type="primary">Cbn-spr-5</name>
    <name evidence="7" type="ORF">CAEBREN_15713</name>
</gene>
<dbReference type="HOGENOM" id="CLU_004498_5_1_1"/>
<evidence type="ECO:0000313" key="8">
    <source>
        <dbReference type="Proteomes" id="UP000008068"/>
    </source>
</evidence>
<dbReference type="Pfam" id="PF04433">
    <property type="entry name" value="SWIRM"/>
    <property type="match status" value="1"/>
</dbReference>
<dbReference type="GO" id="GO:0050660">
    <property type="term" value="F:flavin adenine dinucleotide binding"/>
    <property type="evidence" value="ECO:0007669"/>
    <property type="project" value="InterPro"/>
</dbReference>
<evidence type="ECO:0000256" key="1">
    <source>
        <dbReference type="ARBA" id="ARBA00004123"/>
    </source>
</evidence>
<evidence type="ECO:0000256" key="4">
    <source>
        <dbReference type="PIRSR" id="PIRSR038051-1"/>
    </source>
</evidence>
<dbReference type="InterPro" id="IPR036388">
    <property type="entry name" value="WH-like_DNA-bd_sf"/>
</dbReference>
<dbReference type="SUPFAM" id="SSF54373">
    <property type="entry name" value="FAD-linked reductases, C-terminal domain"/>
    <property type="match status" value="1"/>
</dbReference>
<feature type="binding site" evidence="4">
    <location>
        <position position="171"/>
    </location>
    <ligand>
        <name>FAD</name>
        <dbReference type="ChEBI" id="CHEBI:57692"/>
    </ligand>
</feature>
<sequence>MSSESGSGYLDEELRGEELGPMDENALSAAATRSCLPYDRPTEHELAFFPELWEHKTAVEVYLLIRNTTLATWHCNPLRECTVSDVYGNVYPPFNSDLELIQNIVNYLTRHAFINFGRYVRCTKISRFLVRDERKVIVIGAGAAGIAAATQLTSFGFDVTIVEGRNRIGGRAHGFRTKHGQLVETGADTLRNIENTPIYTLLQQANLDEHGAFDHSFCYVDGKILPEEKANLVIGHYHSAKGALNWQAHQNEHRDETGRFISRQQAYENLINMCERTTLIKYYNHCKSLESIARARQHHFDHMKLLRNMAFLAENELGKMEKDGIDDPLRRRSLKRDIATALEKFEEIANSFEACDGHWIRLTEQPAAKQYLLPGEDFSTYNFMLGFEEYLIGADLEKVQFTTDAVKNKENGVAARLTEGVQELLLRIVQRRDLDIRLKSRVTDIDYSGHDNVKVTILKSDGQVEELTAGFVVSTIPIGVLKKTIVSDEKAPRFNPPLPAKKVDAIRNIGNGLINKCILEFDRPFWSTNGRTQFITVQPNLKTRGSMSLWSSVPGSKVLTTYIVGQEAENTIPDDVIVQNAMLNLQKVFGSQCPRTPVSAHITRWQNDDLAGGSGAFMSLRTELHHFDDVRAALKTADGRKRVYFAGEHTCQEYTSTIQGAWISGARAATDIANDHNGIGFVDLTGNRKEAEEGEEMIEMDYDGPMPDDLTAFPELQGLRDPNQPGTSSSA</sequence>
<dbReference type="InterPro" id="IPR007526">
    <property type="entry name" value="SWIRM"/>
</dbReference>
<evidence type="ECO:0000256" key="3">
    <source>
        <dbReference type="ARBA" id="ARBA00023002"/>
    </source>
</evidence>
<keyword evidence="4" id="KW-0285">Flavoprotein</keyword>
<keyword evidence="4" id="KW-0274">FAD</keyword>
<dbReference type="GO" id="GO:0005634">
    <property type="term" value="C:nucleus"/>
    <property type="evidence" value="ECO:0007669"/>
    <property type="project" value="UniProtKB-SubCell"/>
</dbReference>
<dbReference type="PIRSF" id="PIRSF038051">
    <property type="entry name" value="Histone_Lys-demethylase"/>
    <property type="match status" value="1"/>
</dbReference>
<dbReference type="PRINTS" id="PR00411">
    <property type="entry name" value="PNDRDTASEI"/>
</dbReference>
<dbReference type="Proteomes" id="UP000008068">
    <property type="component" value="Unassembled WGS sequence"/>
</dbReference>
<dbReference type="GO" id="GO:0005737">
    <property type="term" value="C:cytoplasm"/>
    <property type="evidence" value="ECO:0007669"/>
    <property type="project" value="EnsemblMetazoa"/>
</dbReference>
<feature type="region of interest" description="Disordered" evidence="5">
    <location>
        <begin position="700"/>
        <end position="731"/>
    </location>
</feature>
<dbReference type="InterPro" id="IPR009057">
    <property type="entry name" value="Homeodomain-like_sf"/>
</dbReference>
<dbReference type="Gene3D" id="3.90.660.10">
    <property type="match status" value="1"/>
</dbReference>
<dbReference type="EMBL" id="GL379796">
    <property type="protein sequence ID" value="EGT31245.1"/>
    <property type="molecule type" value="Genomic_DNA"/>
</dbReference>
<dbReference type="FunFam" id="1.10.10.10:FF:000064">
    <property type="entry name" value="Lysine-specific histone demethylase 1A"/>
    <property type="match status" value="1"/>
</dbReference>
<feature type="binding site" evidence="4">
    <location>
        <position position="648"/>
    </location>
    <ligand>
        <name>FAD</name>
        <dbReference type="ChEBI" id="CHEBI:57692"/>
    </ligand>
</feature>
<dbReference type="AlphaFoldDB" id="G0MIW7"/>
<evidence type="ECO:0000259" key="6">
    <source>
        <dbReference type="PROSITE" id="PS50934"/>
    </source>
</evidence>
<dbReference type="PROSITE" id="PS50934">
    <property type="entry name" value="SWIRM"/>
    <property type="match status" value="1"/>
</dbReference>
<evidence type="ECO:0000256" key="2">
    <source>
        <dbReference type="ARBA" id="ARBA00005995"/>
    </source>
</evidence>
<dbReference type="GO" id="GO:0140682">
    <property type="term" value="F:FAD-dependent H3K4me/H3K4me3 demethylase activity"/>
    <property type="evidence" value="ECO:0007669"/>
    <property type="project" value="EnsemblMetazoa"/>
</dbReference>
<dbReference type="PANTHER" id="PTHR10742">
    <property type="entry name" value="FLAVIN MONOAMINE OXIDASE"/>
    <property type="match status" value="1"/>
</dbReference>
<dbReference type="SUPFAM" id="SSF46689">
    <property type="entry name" value="Homeodomain-like"/>
    <property type="match status" value="1"/>
</dbReference>
<protein>
    <submittedName>
        <fullName evidence="7">CBN-SPR-5 protein</fullName>
    </submittedName>
</protein>
<dbReference type="GO" id="GO:0003682">
    <property type="term" value="F:chromatin binding"/>
    <property type="evidence" value="ECO:0007669"/>
    <property type="project" value="TreeGrafter"/>
</dbReference>
<accession>G0MIW7</accession>
<evidence type="ECO:0000313" key="7">
    <source>
        <dbReference type="EMBL" id="EGT31245.1"/>
    </source>
</evidence>
<name>G0MIW7_CAEBE</name>
<dbReference type="InterPro" id="IPR036188">
    <property type="entry name" value="FAD/NAD-bd_sf"/>
</dbReference>
<dbReference type="GO" id="GO:0040029">
    <property type="term" value="P:epigenetic regulation of gene expression"/>
    <property type="evidence" value="ECO:0007669"/>
    <property type="project" value="EnsemblMetazoa"/>
</dbReference>
<feature type="binding site" evidence="4">
    <location>
        <position position="165"/>
    </location>
    <ligand>
        <name>FAD</name>
        <dbReference type="ChEBI" id="CHEBI:57692"/>
    </ligand>
</feature>
<dbReference type="OMA" id="VTHWERE"/>
<dbReference type="InterPro" id="IPR050281">
    <property type="entry name" value="Flavin_monoamine_oxidase"/>
</dbReference>
<dbReference type="eggNOG" id="KOG0029">
    <property type="taxonomic scope" value="Eukaryota"/>
</dbReference>
<comment type="similarity">
    <text evidence="2">Belongs to the flavin monoamine oxidase family.</text>
</comment>
<dbReference type="Gene3D" id="3.50.50.60">
    <property type="entry name" value="FAD/NAD(P)-binding domain"/>
    <property type="match status" value="2"/>
</dbReference>
<comment type="cofactor">
    <cofactor evidence="4">
        <name>FAD</name>
        <dbReference type="ChEBI" id="CHEBI:57692"/>
    </cofactor>
</comment>
<dbReference type="STRING" id="135651.G0MIW7"/>
<keyword evidence="3" id="KW-0560">Oxidoreductase</keyword>
<evidence type="ECO:0000256" key="5">
    <source>
        <dbReference type="SAM" id="MobiDB-lite"/>
    </source>
</evidence>
<dbReference type="PANTHER" id="PTHR10742:SF386">
    <property type="entry name" value="LYSINE-SPECIFIC HISTONE DEMETHYLASE 1A"/>
    <property type="match status" value="1"/>
</dbReference>
<dbReference type="InterPro" id="IPR017366">
    <property type="entry name" value="Hist_Lys-spec_deMease"/>
</dbReference>
<dbReference type="Gene3D" id="1.10.10.10">
    <property type="entry name" value="Winged helix-like DNA-binding domain superfamily/Winged helix DNA-binding domain"/>
    <property type="match status" value="1"/>
</dbReference>
<reference evidence="8" key="1">
    <citation type="submission" date="2011-07" db="EMBL/GenBank/DDBJ databases">
        <authorList>
            <consortium name="Caenorhabditis brenneri Sequencing and Analysis Consortium"/>
            <person name="Wilson R.K."/>
        </authorList>
    </citation>
    <scope>NUCLEOTIDE SEQUENCE [LARGE SCALE GENOMIC DNA]</scope>
    <source>
        <strain evidence="8">PB2801</strain>
    </source>
</reference>
<comment type="subcellular location">
    <subcellularLocation>
        <location evidence="1">Nucleus</location>
    </subcellularLocation>
</comment>
<feature type="domain" description="SWIRM" evidence="6">
    <location>
        <begin position="27"/>
        <end position="125"/>
    </location>
</feature>
<keyword evidence="8" id="KW-1185">Reference proteome</keyword>
<dbReference type="SUPFAM" id="SSF51905">
    <property type="entry name" value="FAD/NAD(P)-binding domain"/>
    <property type="match status" value="1"/>
</dbReference>
<proteinExistence type="inferred from homology"/>
<dbReference type="InParanoid" id="G0MIW7"/>
<organism evidence="8">
    <name type="scientific">Caenorhabditis brenneri</name>
    <name type="common">Nematode worm</name>
    <dbReference type="NCBI Taxonomy" id="135651"/>
    <lineage>
        <taxon>Eukaryota</taxon>
        <taxon>Metazoa</taxon>
        <taxon>Ecdysozoa</taxon>
        <taxon>Nematoda</taxon>
        <taxon>Chromadorea</taxon>
        <taxon>Rhabditida</taxon>
        <taxon>Rhabditina</taxon>
        <taxon>Rhabditomorpha</taxon>
        <taxon>Rhabditoidea</taxon>
        <taxon>Rhabditidae</taxon>
        <taxon>Peloderinae</taxon>
        <taxon>Caenorhabditis</taxon>
    </lineage>
</organism>